<gene>
    <name evidence="1" type="ordered locus">Selin_1559</name>
</gene>
<evidence type="ECO:0000313" key="2">
    <source>
        <dbReference type="Proteomes" id="UP000002572"/>
    </source>
</evidence>
<keyword evidence="2" id="KW-1185">Reference proteome</keyword>
<dbReference type="KEGG" id="din:Selin_1559"/>
<accession>E6W7C4</accession>
<dbReference type="AlphaFoldDB" id="E6W7C4"/>
<name>E6W7C4_DESIS</name>
<dbReference type="Proteomes" id="UP000002572">
    <property type="component" value="Chromosome"/>
</dbReference>
<proteinExistence type="predicted"/>
<protein>
    <submittedName>
        <fullName evidence="1">Uncharacterized protein</fullName>
    </submittedName>
</protein>
<dbReference type="EMBL" id="CP002432">
    <property type="protein sequence ID" value="ADU66291.1"/>
    <property type="molecule type" value="Genomic_DNA"/>
</dbReference>
<evidence type="ECO:0000313" key="1">
    <source>
        <dbReference type="EMBL" id="ADU66291.1"/>
    </source>
</evidence>
<dbReference type="OrthoDB" id="9802290at2"/>
<reference evidence="1 2" key="1">
    <citation type="submission" date="2010-12" db="EMBL/GenBank/DDBJ databases">
        <title>Complete sequence of Desulfurispirillum indicum S5.</title>
        <authorList>
            <consortium name="US DOE Joint Genome Institute"/>
            <person name="Lucas S."/>
            <person name="Copeland A."/>
            <person name="Lapidus A."/>
            <person name="Cheng J.-F."/>
            <person name="Goodwin L."/>
            <person name="Pitluck S."/>
            <person name="Chertkov O."/>
            <person name="Held B."/>
            <person name="Detter J.C."/>
            <person name="Han C."/>
            <person name="Tapia R."/>
            <person name="Land M."/>
            <person name="Hauser L."/>
            <person name="Kyrpides N."/>
            <person name="Ivanova N."/>
            <person name="Mikhailova N."/>
            <person name="Haggblom M."/>
            <person name="Rauschenbach I."/>
            <person name="Bini E."/>
            <person name="Woyke T."/>
        </authorList>
    </citation>
    <scope>NUCLEOTIDE SEQUENCE [LARGE SCALE GENOMIC DNA]</scope>
    <source>
        <strain evidence="2">ATCC BAA-1389 / DSM 22839 / S5</strain>
    </source>
</reference>
<dbReference type="InParanoid" id="E6W7C4"/>
<sequence length="68" mass="7912">MPNVKEKMTEVIQSHSNDASYEEIIRKLAFDLMIERGLQDSRSGRVISDEDMRQQILSWRESQSPTPC</sequence>
<dbReference type="HOGENOM" id="CLU_191962_2_1_0"/>
<dbReference type="eggNOG" id="ENOG50333CW">
    <property type="taxonomic scope" value="Bacteria"/>
</dbReference>
<organism evidence="1 2">
    <name type="scientific">Desulfurispirillum indicum (strain ATCC BAA-1389 / DSM 22839 / S5)</name>
    <dbReference type="NCBI Taxonomy" id="653733"/>
    <lineage>
        <taxon>Bacteria</taxon>
        <taxon>Pseudomonadati</taxon>
        <taxon>Chrysiogenota</taxon>
        <taxon>Chrysiogenia</taxon>
        <taxon>Chrysiogenales</taxon>
        <taxon>Chrysiogenaceae</taxon>
        <taxon>Desulfurispirillum</taxon>
    </lineage>
</organism>